<organism evidence="1">
    <name type="scientific">marine sediment metagenome</name>
    <dbReference type="NCBI Taxonomy" id="412755"/>
    <lineage>
        <taxon>unclassified sequences</taxon>
        <taxon>metagenomes</taxon>
        <taxon>ecological metagenomes</taxon>
    </lineage>
</organism>
<name>A0A0F9B9L6_9ZZZZ</name>
<proteinExistence type="predicted"/>
<accession>A0A0F9B9L6</accession>
<reference evidence="1" key="1">
    <citation type="journal article" date="2015" name="Nature">
        <title>Complex archaea that bridge the gap between prokaryotes and eukaryotes.</title>
        <authorList>
            <person name="Spang A."/>
            <person name="Saw J.H."/>
            <person name="Jorgensen S.L."/>
            <person name="Zaremba-Niedzwiedzka K."/>
            <person name="Martijn J."/>
            <person name="Lind A.E."/>
            <person name="van Eijk R."/>
            <person name="Schleper C."/>
            <person name="Guy L."/>
            <person name="Ettema T.J."/>
        </authorList>
    </citation>
    <scope>NUCLEOTIDE SEQUENCE</scope>
</reference>
<sequence>MGTTDDLNDWSVGVGIARQNDVRYRVGIRTMTDAIAQTMKIIQLEGELRGALNQIGSLRQHLALAMCTICGEAIGDEDMALDEEREMLRHKRCAE</sequence>
<evidence type="ECO:0000313" key="1">
    <source>
        <dbReference type="EMBL" id="KKK81146.1"/>
    </source>
</evidence>
<protein>
    <submittedName>
        <fullName evidence="1">Uncharacterized protein</fullName>
    </submittedName>
</protein>
<comment type="caution">
    <text evidence="1">The sequence shown here is derived from an EMBL/GenBank/DDBJ whole genome shotgun (WGS) entry which is preliminary data.</text>
</comment>
<gene>
    <name evidence="1" type="ORF">LCGC14_2816410</name>
</gene>
<dbReference type="EMBL" id="LAZR01053256">
    <property type="protein sequence ID" value="KKK81146.1"/>
    <property type="molecule type" value="Genomic_DNA"/>
</dbReference>
<dbReference type="AlphaFoldDB" id="A0A0F9B9L6"/>